<gene>
    <name evidence="1" type="ORF">F5891DRAFT_1180197</name>
</gene>
<comment type="caution">
    <text evidence="1">The sequence shown here is derived from an EMBL/GenBank/DDBJ whole genome shotgun (WGS) entry which is preliminary data.</text>
</comment>
<dbReference type="Proteomes" id="UP001195769">
    <property type="component" value="Unassembled WGS sequence"/>
</dbReference>
<sequence>MEFGVYALRHVFRGRQSSDVPDDSCLSPAVDVVTLSVRVNGGEPKANAGLTCTIPILTPTTTYDAGPGTSLCIMITTTLIHSRSAQRGCLSQHQAESPLHRQSKLFRYQTNSLGRVEELSTLKDHILAADQAVQVVVEHDEMLAHLPALVADTQRAGAEGMTTDALDQVGDLDSIERVIVANLEEEDRADQQMTADALDRTEDLDLVERFKILTLFLQTADAWGLAKDFDSTERIFSSSPIWLDATSLKNWMDPLHAYSVVEVSADVDDELVLTVFMMQVEEQPHQCQKLGYAVCQLRGDLVARF</sequence>
<dbReference type="EMBL" id="JABBWK010000001">
    <property type="protein sequence ID" value="KAG1908664.1"/>
    <property type="molecule type" value="Genomic_DNA"/>
</dbReference>
<keyword evidence="2" id="KW-1185">Reference proteome</keyword>
<accession>A0AAD4EM09</accession>
<name>A0AAD4EM09_9AGAM</name>
<reference evidence="1" key="1">
    <citation type="journal article" date="2020" name="New Phytol.">
        <title>Comparative genomics reveals dynamic genome evolution in host specialist ectomycorrhizal fungi.</title>
        <authorList>
            <person name="Lofgren L.A."/>
            <person name="Nguyen N.H."/>
            <person name="Vilgalys R."/>
            <person name="Ruytinx J."/>
            <person name="Liao H.L."/>
            <person name="Branco S."/>
            <person name="Kuo A."/>
            <person name="LaButti K."/>
            <person name="Lipzen A."/>
            <person name="Andreopoulos W."/>
            <person name="Pangilinan J."/>
            <person name="Riley R."/>
            <person name="Hundley H."/>
            <person name="Na H."/>
            <person name="Barry K."/>
            <person name="Grigoriev I.V."/>
            <person name="Stajich J.E."/>
            <person name="Kennedy P.G."/>
        </authorList>
    </citation>
    <scope>NUCLEOTIDE SEQUENCE</scope>
    <source>
        <strain evidence="1">FC203</strain>
    </source>
</reference>
<dbReference type="RefSeq" id="XP_041234239.1">
    <property type="nucleotide sequence ID" value="XM_041365885.1"/>
</dbReference>
<dbReference type="AlphaFoldDB" id="A0AAD4EM09"/>
<proteinExistence type="predicted"/>
<evidence type="ECO:0000313" key="2">
    <source>
        <dbReference type="Proteomes" id="UP001195769"/>
    </source>
</evidence>
<dbReference type="GeneID" id="64660183"/>
<evidence type="ECO:0000313" key="1">
    <source>
        <dbReference type="EMBL" id="KAG1908664.1"/>
    </source>
</evidence>
<organism evidence="1 2">
    <name type="scientific">Suillus fuscotomentosus</name>
    <dbReference type="NCBI Taxonomy" id="1912939"/>
    <lineage>
        <taxon>Eukaryota</taxon>
        <taxon>Fungi</taxon>
        <taxon>Dikarya</taxon>
        <taxon>Basidiomycota</taxon>
        <taxon>Agaricomycotina</taxon>
        <taxon>Agaricomycetes</taxon>
        <taxon>Agaricomycetidae</taxon>
        <taxon>Boletales</taxon>
        <taxon>Suillineae</taxon>
        <taxon>Suillaceae</taxon>
        <taxon>Suillus</taxon>
    </lineage>
</organism>
<protein>
    <submittedName>
        <fullName evidence="1">Uncharacterized protein</fullName>
    </submittedName>
</protein>